<dbReference type="EMBL" id="JAVDYG010000001">
    <property type="protein sequence ID" value="MDR7363653.1"/>
    <property type="molecule type" value="Genomic_DNA"/>
</dbReference>
<keyword evidence="3" id="KW-1185">Reference proteome</keyword>
<evidence type="ECO:0000313" key="2">
    <source>
        <dbReference type="EMBL" id="MDR7363653.1"/>
    </source>
</evidence>
<feature type="transmembrane region" description="Helical" evidence="1">
    <location>
        <begin position="16"/>
        <end position="33"/>
    </location>
</feature>
<evidence type="ECO:0000256" key="1">
    <source>
        <dbReference type="SAM" id="Phobius"/>
    </source>
</evidence>
<gene>
    <name evidence="2" type="ORF">J2S63_003206</name>
</gene>
<dbReference type="Proteomes" id="UP001183648">
    <property type="component" value="Unassembled WGS sequence"/>
</dbReference>
<comment type="caution">
    <text evidence="2">The sequence shown here is derived from an EMBL/GenBank/DDBJ whole genome shotgun (WGS) entry which is preliminary data.</text>
</comment>
<keyword evidence="1" id="KW-1133">Transmembrane helix</keyword>
<evidence type="ECO:0000313" key="3">
    <source>
        <dbReference type="Proteomes" id="UP001183648"/>
    </source>
</evidence>
<dbReference type="RefSeq" id="WP_310304294.1">
    <property type="nucleotide sequence ID" value="NZ_BAAAPS010000003.1"/>
</dbReference>
<reference evidence="2 3" key="1">
    <citation type="submission" date="2023-07" db="EMBL/GenBank/DDBJ databases">
        <title>Sequencing the genomes of 1000 actinobacteria strains.</title>
        <authorList>
            <person name="Klenk H.-P."/>
        </authorList>
    </citation>
    <scope>NUCLEOTIDE SEQUENCE [LARGE SCALE GENOMIC DNA]</scope>
    <source>
        <strain evidence="2 3">DSM 19426</strain>
    </source>
</reference>
<accession>A0ABU2BZ30</accession>
<organism evidence="2 3">
    <name type="scientific">Nocardioides marmoribigeumensis</name>
    <dbReference type="NCBI Taxonomy" id="433649"/>
    <lineage>
        <taxon>Bacteria</taxon>
        <taxon>Bacillati</taxon>
        <taxon>Actinomycetota</taxon>
        <taxon>Actinomycetes</taxon>
        <taxon>Propionibacteriales</taxon>
        <taxon>Nocardioidaceae</taxon>
        <taxon>Nocardioides</taxon>
    </lineage>
</organism>
<protein>
    <submittedName>
        <fullName evidence="2">Uncharacterized protein</fullName>
    </submittedName>
</protein>
<name>A0ABU2BZ30_9ACTN</name>
<keyword evidence="1" id="KW-0812">Transmembrane</keyword>
<keyword evidence="1" id="KW-0472">Membrane</keyword>
<proteinExistence type="predicted"/>
<sequence length="70" mass="7708">MQSPARRRTTGRSKPVKFLVIGVVALFLGYWIVQDPASLAGLTQDALAWTWEMAQTVFGGIIDFAKQLLA</sequence>